<feature type="signal peptide" evidence="3">
    <location>
        <begin position="1"/>
        <end position="28"/>
    </location>
</feature>
<organism evidence="5 6">
    <name type="scientific">Ottowia flava</name>
    <dbReference type="NCBI Taxonomy" id="2675430"/>
    <lineage>
        <taxon>Bacteria</taxon>
        <taxon>Pseudomonadati</taxon>
        <taxon>Pseudomonadota</taxon>
        <taxon>Betaproteobacteria</taxon>
        <taxon>Burkholderiales</taxon>
        <taxon>Comamonadaceae</taxon>
        <taxon>Ottowia</taxon>
    </lineage>
</organism>
<keyword evidence="2 3" id="KW-0732">Signal</keyword>
<dbReference type="InterPro" id="IPR028081">
    <property type="entry name" value="Leu-bd"/>
</dbReference>
<evidence type="ECO:0000259" key="4">
    <source>
        <dbReference type="Pfam" id="PF13458"/>
    </source>
</evidence>
<sequence length="389" mass="41238">MSTRFSSTTWTRVAAALTLVAAGAAAHAAEPVKVGLMLPSSGTFADLGKWTVDGFKLYVQQQGGKLGGRPVQYITLDDESDPSKANENANKLVKRDKVDVLVGTIHSGVALTMAKVARETRTILIVPNAGAGEITGAMCSPYVFRTSFSNWQPGYATGLLAAKKHKTAVTISWKYAAGDESVQGFRQGFEKGGGKVLKDLSLPFPGVEFQPLLTELATIKPEAAYVFVAGAGQVKFVKDYAAAGLKDRIPLYGAFITEGTLAAQGDAAQGLATALHYADGLKIPRNEAFIAAHVKAYGTTPNLFAVQGYDSAQLYDVGLKAVNGDTKKKAELIKAMQNAKLDSPRGPLTFSKSHNPVQNFYARVARGTENVVTDVVAQNLADPAPDCKP</sequence>
<evidence type="ECO:0000313" key="6">
    <source>
        <dbReference type="Proteomes" id="UP001597304"/>
    </source>
</evidence>
<feature type="domain" description="Leucine-binding protein" evidence="4">
    <location>
        <begin position="31"/>
        <end position="362"/>
    </location>
</feature>
<proteinExistence type="inferred from homology"/>
<evidence type="ECO:0000256" key="2">
    <source>
        <dbReference type="ARBA" id="ARBA00022729"/>
    </source>
</evidence>
<name>A0ABW4KXT8_9BURK</name>
<protein>
    <submittedName>
        <fullName evidence="5">ABC transporter substrate-binding protein</fullName>
    </submittedName>
</protein>
<comment type="similarity">
    <text evidence="1">Belongs to the leucine-binding protein family.</text>
</comment>
<evidence type="ECO:0000313" key="5">
    <source>
        <dbReference type="EMBL" id="MFD1712133.1"/>
    </source>
</evidence>
<dbReference type="Proteomes" id="UP001597304">
    <property type="component" value="Unassembled WGS sequence"/>
</dbReference>
<comment type="caution">
    <text evidence="5">The sequence shown here is derived from an EMBL/GenBank/DDBJ whole genome shotgun (WGS) entry which is preliminary data.</text>
</comment>
<dbReference type="InterPro" id="IPR028082">
    <property type="entry name" value="Peripla_BP_I"/>
</dbReference>
<dbReference type="Gene3D" id="3.40.50.2300">
    <property type="match status" value="2"/>
</dbReference>
<dbReference type="PANTHER" id="PTHR30483">
    <property type="entry name" value="LEUCINE-SPECIFIC-BINDING PROTEIN"/>
    <property type="match status" value="1"/>
</dbReference>
<gene>
    <name evidence="5" type="ORF">ACFSF0_16095</name>
</gene>
<keyword evidence="6" id="KW-1185">Reference proteome</keyword>
<evidence type="ECO:0000256" key="1">
    <source>
        <dbReference type="ARBA" id="ARBA00010062"/>
    </source>
</evidence>
<evidence type="ECO:0000256" key="3">
    <source>
        <dbReference type="SAM" id="SignalP"/>
    </source>
</evidence>
<dbReference type="CDD" id="cd20014">
    <property type="entry name" value="PBP1_RPA0668_benzoate-like"/>
    <property type="match status" value="1"/>
</dbReference>
<dbReference type="PANTHER" id="PTHR30483:SF6">
    <property type="entry name" value="PERIPLASMIC BINDING PROTEIN OF ABC TRANSPORTER FOR NATURAL AMINO ACIDS"/>
    <property type="match status" value="1"/>
</dbReference>
<dbReference type="EMBL" id="JBHUEJ010000036">
    <property type="protein sequence ID" value="MFD1712133.1"/>
    <property type="molecule type" value="Genomic_DNA"/>
</dbReference>
<dbReference type="InterPro" id="IPR051010">
    <property type="entry name" value="BCAA_transport"/>
</dbReference>
<reference evidence="6" key="1">
    <citation type="journal article" date="2019" name="Int. J. Syst. Evol. Microbiol.">
        <title>The Global Catalogue of Microorganisms (GCM) 10K type strain sequencing project: providing services to taxonomists for standard genome sequencing and annotation.</title>
        <authorList>
            <consortium name="The Broad Institute Genomics Platform"/>
            <consortium name="The Broad Institute Genome Sequencing Center for Infectious Disease"/>
            <person name="Wu L."/>
            <person name="Ma J."/>
        </authorList>
    </citation>
    <scope>NUCLEOTIDE SEQUENCE [LARGE SCALE GENOMIC DNA]</scope>
    <source>
        <strain evidence="6">LMG 29247</strain>
    </source>
</reference>
<dbReference type="SUPFAM" id="SSF53822">
    <property type="entry name" value="Periplasmic binding protein-like I"/>
    <property type="match status" value="1"/>
</dbReference>
<feature type="chain" id="PRO_5046793865" evidence="3">
    <location>
        <begin position="29"/>
        <end position="389"/>
    </location>
</feature>
<accession>A0ABW4KXT8</accession>
<dbReference type="RefSeq" id="WP_147912284.1">
    <property type="nucleotide sequence ID" value="NZ_JBHUEJ010000036.1"/>
</dbReference>
<dbReference type="Pfam" id="PF13458">
    <property type="entry name" value="Peripla_BP_6"/>
    <property type="match status" value="1"/>
</dbReference>